<comment type="pathway">
    <text evidence="1 7">Carbohydrate degradation; pentose phosphate pathway; D-ribulose 5-phosphate from D-glucose 6-phosphate (oxidative stage): step 1/3.</text>
</comment>
<comment type="caution">
    <text evidence="7">Lacks conserved residue(s) required for the propagation of feature annotation.</text>
</comment>
<dbReference type="EMBL" id="LPVJ01000070">
    <property type="protein sequence ID" value="KUO94875.1"/>
    <property type="molecule type" value="Genomic_DNA"/>
</dbReference>
<accession>A0A101XNU8</accession>
<comment type="similarity">
    <text evidence="2 7">Belongs to the glucose-6-phosphate dehydrogenase family.</text>
</comment>
<feature type="binding site" evidence="7">
    <location>
        <position position="227"/>
    </location>
    <ligand>
        <name>substrate</name>
    </ligand>
</feature>
<dbReference type="AlphaFoldDB" id="A0A101XNU8"/>
<evidence type="ECO:0000256" key="6">
    <source>
        <dbReference type="ARBA" id="ARBA00023277"/>
    </source>
</evidence>
<dbReference type="InterPro" id="IPR019796">
    <property type="entry name" value="G6P_DH_AS"/>
</dbReference>
<evidence type="ECO:0000256" key="3">
    <source>
        <dbReference type="ARBA" id="ARBA00022526"/>
    </source>
</evidence>
<dbReference type="PROSITE" id="PS00069">
    <property type="entry name" value="G6P_DEHYDROGENASE"/>
    <property type="match status" value="1"/>
</dbReference>
<dbReference type="Gene3D" id="3.30.360.10">
    <property type="entry name" value="Dihydrodipicolinate Reductase, domain 2"/>
    <property type="match status" value="1"/>
</dbReference>
<keyword evidence="5 7" id="KW-0560">Oxidoreductase</keyword>
<dbReference type="Pfam" id="PF02781">
    <property type="entry name" value="G6PD_C"/>
    <property type="match status" value="1"/>
</dbReference>
<keyword evidence="11" id="KW-1185">Reference proteome</keyword>
<name>A0A101XNU8_9BACL</name>
<keyword evidence="3 7" id="KW-0313">Glucose metabolism</keyword>
<feature type="binding site" evidence="7">
    <location>
        <begin position="20"/>
        <end position="27"/>
    </location>
    <ligand>
        <name>NADP(+)</name>
        <dbReference type="ChEBI" id="CHEBI:58349"/>
    </ligand>
</feature>
<dbReference type="Proteomes" id="UP000053557">
    <property type="component" value="Unassembled WGS sequence"/>
</dbReference>
<evidence type="ECO:0000313" key="11">
    <source>
        <dbReference type="Proteomes" id="UP000053557"/>
    </source>
</evidence>
<feature type="binding site" evidence="7">
    <location>
        <position position="246"/>
    </location>
    <ligand>
        <name>substrate</name>
    </ligand>
</feature>
<evidence type="ECO:0000259" key="9">
    <source>
        <dbReference type="Pfam" id="PF02781"/>
    </source>
</evidence>
<comment type="caution">
    <text evidence="10">The sequence shown here is derived from an EMBL/GenBank/DDBJ whole genome shotgun (WGS) entry which is preliminary data.</text>
</comment>
<keyword evidence="6 7" id="KW-0119">Carbohydrate metabolism</keyword>
<dbReference type="GO" id="GO:0050661">
    <property type="term" value="F:NADP binding"/>
    <property type="evidence" value="ECO:0007669"/>
    <property type="project" value="UniProtKB-UniRule"/>
</dbReference>
<dbReference type="Pfam" id="PF00479">
    <property type="entry name" value="G6PD_N"/>
    <property type="match status" value="1"/>
</dbReference>
<dbReference type="GO" id="GO:0004345">
    <property type="term" value="F:glucose-6-phosphate dehydrogenase activity"/>
    <property type="evidence" value="ECO:0007669"/>
    <property type="project" value="UniProtKB-UniRule"/>
</dbReference>
<evidence type="ECO:0000256" key="5">
    <source>
        <dbReference type="ARBA" id="ARBA00023002"/>
    </source>
</evidence>
<evidence type="ECO:0000256" key="1">
    <source>
        <dbReference type="ARBA" id="ARBA00004937"/>
    </source>
</evidence>
<dbReference type="GO" id="GO:0005829">
    <property type="term" value="C:cytosol"/>
    <property type="evidence" value="ECO:0007669"/>
    <property type="project" value="TreeGrafter"/>
</dbReference>
<feature type="domain" description="Glucose-6-phosphate dehydrogenase NAD-binding" evidence="8">
    <location>
        <begin position="17"/>
        <end position="198"/>
    </location>
</feature>
<gene>
    <name evidence="7" type="primary">zwf</name>
    <name evidence="10" type="ORF">ATW55_10135</name>
</gene>
<evidence type="ECO:0000313" key="10">
    <source>
        <dbReference type="EMBL" id="KUO94875.1"/>
    </source>
</evidence>
<feature type="binding site" evidence="7">
    <location>
        <position position="193"/>
    </location>
    <ligand>
        <name>substrate</name>
    </ligand>
</feature>
<dbReference type="InterPro" id="IPR001282">
    <property type="entry name" value="G6P_DH"/>
</dbReference>
<dbReference type="PANTHER" id="PTHR23429">
    <property type="entry name" value="GLUCOSE-6-PHOSPHATE 1-DEHYDROGENASE G6PD"/>
    <property type="match status" value="1"/>
</dbReference>
<feature type="active site" description="Proton acceptor" evidence="7">
    <location>
        <position position="251"/>
    </location>
</feature>
<dbReference type="SUPFAM" id="SSF55347">
    <property type="entry name" value="Glyceraldehyde-3-phosphate dehydrogenase-like, C-terminal domain"/>
    <property type="match status" value="1"/>
</dbReference>
<feature type="domain" description="Glucose-6-phosphate dehydrogenase C-terminal" evidence="9">
    <location>
        <begin position="201"/>
        <end position="496"/>
    </location>
</feature>
<comment type="catalytic activity">
    <reaction evidence="7">
        <text>D-glucose 6-phosphate + NADP(+) = 6-phospho-D-glucono-1,5-lactone + NADPH + H(+)</text>
        <dbReference type="Rhea" id="RHEA:15841"/>
        <dbReference type="ChEBI" id="CHEBI:15378"/>
        <dbReference type="ChEBI" id="CHEBI:57783"/>
        <dbReference type="ChEBI" id="CHEBI:57955"/>
        <dbReference type="ChEBI" id="CHEBI:58349"/>
        <dbReference type="ChEBI" id="CHEBI:61548"/>
        <dbReference type="EC" id="1.1.1.49"/>
    </reaction>
</comment>
<protein>
    <recommendedName>
        <fullName evidence="7">Glucose-6-phosphate 1-dehydrogenase</fullName>
        <shortName evidence="7">G6PD</shortName>
        <ecNumber evidence="7">1.1.1.49</ecNumber>
    </recommendedName>
</protein>
<proteinExistence type="inferred from homology"/>
<dbReference type="PRINTS" id="PR00079">
    <property type="entry name" value="G6PDHDRGNASE"/>
</dbReference>
<dbReference type="InterPro" id="IPR036291">
    <property type="entry name" value="NAD(P)-bd_dom_sf"/>
</dbReference>
<dbReference type="GO" id="GO:0009051">
    <property type="term" value="P:pentose-phosphate shunt, oxidative branch"/>
    <property type="evidence" value="ECO:0007669"/>
    <property type="project" value="TreeGrafter"/>
</dbReference>
<dbReference type="PIRSF" id="PIRSF000110">
    <property type="entry name" value="G6PD"/>
    <property type="match status" value="1"/>
</dbReference>
<keyword evidence="4 7" id="KW-0521">NADP</keyword>
<evidence type="ECO:0000259" key="8">
    <source>
        <dbReference type="Pfam" id="PF00479"/>
    </source>
</evidence>
<dbReference type="HAMAP" id="MF_00966">
    <property type="entry name" value="G6PD"/>
    <property type="match status" value="1"/>
</dbReference>
<sequence>MNEIHTIEGLAPEHTLVLFGATGDLARRKLYPALYHMHMRDMLPERFSIVGTARRALTDEAFVSEVRQALLTYGKLSEQDLTDFPDFAKRLRYQAVHADRKDDYAALHELVRELERDGRTPNRLFYLAMAPEFFGDVALSIAACGLSQSPGFCRLIIEKPFGRDFETAQALNEQLRQAFAEEDIYRIDHYLGKEMVQNIEVIRFANSMFEPLWNNRSIANVQITSSETVGVEDRASYYEGAGALRDMVQNHMLQMVMMIAMEPPSRLKTEAIRDEKVKVLRSLRRYGPHDVKENVVRGQYTAGAEGEKGQGLPGYRQEHGVNAASQTETFVAARLFIDNFRWAGVPFYLRTGKRMALKSTEIVIQFRDMPRDLYFNRDGQLGPNLLVIRVNPAEGMYMQLNAKKPGTEGSVVPIAMEFSQDADNAPEAYERLLYDAMRGDSTFFTRWDEVSLAWKFVDPIAEAFREGDAPLETYEAGTWGPDSANALVEKDGYRWWPVYGKDTSSVEDELLRQQARTLEVTP</sequence>
<dbReference type="UniPathway" id="UPA00115">
    <property type="reaction ID" value="UER00408"/>
</dbReference>
<dbReference type="OrthoDB" id="9802739at2"/>
<feature type="binding site" evidence="7">
    <location>
        <position position="159"/>
    </location>
    <ligand>
        <name>NADP(+)</name>
        <dbReference type="ChEBI" id="CHEBI:58349"/>
    </ligand>
</feature>
<dbReference type="InterPro" id="IPR022674">
    <property type="entry name" value="G6P_DH_NAD-bd"/>
</dbReference>
<dbReference type="Gene3D" id="3.40.50.720">
    <property type="entry name" value="NAD(P)-binding Rossmann-like Domain"/>
    <property type="match status" value="1"/>
</dbReference>
<dbReference type="InterPro" id="IPR022675">
    <property type="entry name" value="G6P_DH_C"/>
</dbReference>
<dbReference type="GO" id="GO:0006006">
    <property type="term" value="P:glucose metabolic process"/>
    <property type="evidence" value="ECO:0007669"/>
    <property type="project" value="UniProtKB-KW"/>
</dbReference>
<dbReference type="SUPFAM" id="SSF51735">
    <property type="entry name" value="NAD(P)-binding Rossmann-fold domains"/>
    <property type="match status" value="1"/>
</dbReference>
<dbReference type="EC" id="1.1.1.49" evidence="7"/>
<dbReference type="PANTHER" id="PTHR23429:SF0">
    <property type="entry name" value="GLUCOSE-6-PHOSPHATE 1-DEHYDROGENASE"/>
    <property type="match status" value="1"/>
</dbReference>
<evidence type="ECO:0000256" key="7">
    <source>
        <dbReference type="HAMAP-Rule" id="MF_00966"/>
    </source>
</evidence>
<organism evidence="10 11">
    <name type="scientific">Ferroacidibacillus organovorans</name>
    <dbReference type="NCBI Taxonomy" id="1765683"/>
    <lineage>
        <taxon>Bacteria</taxon>
        <taxon>Bacillati</taxon>
        <taxon>Bacillota</taxon>
        <taxon>Bacilli</taxon>
        <taxon>Bacillales</taxon>
        <taxon>Alicyclobacillaceae</taxon>
        <taxon>Ferroacidibacillus</taxon>
    </lineage>
</organism>
<evidence type="ECO:0000256" key="4">
    <source>
        <dbReference type="ARBA" id="ARBA00022857"/>
    </source>
</evidence>
<feature type="binding site" evidence="7">
    <location>
        <position position="353"/>
    </location>
    <ligand>
        <name>substrate</name>
    </ligand>
</feature>
<feature type="binding site" evidence="7">
    <location>
        <position position="54"/>
    </location>
    <ligand>
        <name>NADP(+)</name>
        <dbReference type="ChEBI" id="CHEBI:58349"/>
    </ligand>
</feature>
<comment type="function">
    <text evidence="7">Catalyzes the oxidation of glucose 6-phosphate to 6-phosphogluconolactone.</text>
</comment>
<reference evidence="10 11" key="1">
    <citation type="submission" date="2015-12" db="EMBL/GenBank/DDBJ databases">
        <title>Draft genome sequence of Acidibacillus ferrooxidans ITV001, isolated from a chalcopyrite acid mine drainage site in Brazil.</title>
        <authorList>
            <person name="Dall'Agnol H."/>
            <person name="Nancucheo I."/>
            <person name="Johnson B."/>
            <person name="Oliveira R."/>
            <person name="Leite L."/>
            <person name="Pylro V."/>
            <person name="Nunes G.L."/>
            <person name="Tzotzos G."/>
            <person name="Fernandes G.R."/>
            <person name="Dutra J."/>
            <person name="Orellana S.C."/>
            <person name="Oliveira G."/>
        </authorList>
    </citation>
    <scope>NUCLEOTIDE SEQUENCE [LARGE SCALE GENOMIC DNA]</scope>
    <source>
        <strain evidence="11">ITV01</strain>
    </source>
</reference>
<feature type="binding site" evidence="7">
    <location>
        <position position="358"/>
    </location>
    <ligand>
        <name>substrate</name>
    </ligand>
</feature>
<evidence type="ECO:0000256" key="2">
    <source>
        <dbReference type="ARBA" id="ARBA00009975"/>
    </source>
</evidence>
<dbReference type="RefSeq" id="WP_067719730.1">
    <property type="nucleotide sequence ID" value="NZ_LPVJ01000070.1"/>
</dbReference>
<dbReference type="NCBIfam" id="TIGR00871">
    <property type="entry name" value="zwf"/>
    <property type="match status" value="1"/>
</dbReference>
<feature type="binding site" evidence="7">
    <location>
        <position position="189"/>
    </location>
    <ligand>
        <name>substrate</name>
    </ligand>
</feature>